<dbReference type="InterPro" id="IPR036942">
    <property type="entry name" value="Beta-barrel_TonB_sf"/>
</dbReference>
<reference evidence="4 5" key="1">
    <citation type="submission" date="2016-11" db="EMBL/GenBank/DDBJ databases">
        <authorList>
            <person name="Jaros S."/>
            <person name="Januszkiewicz K."/>
            <person name="Wedrychowicz H."/>
        </authorList>
    </citation>
    <scope>NUCLEOTIDE SEQUENCE [LARGE SCALE GENOMIC DNA]</scope>
    <source>
        <strain evidence="4">NCIMB 2154T</strain>
    </source>
</reference>
<dbReference type="EMBL" id="LT634361">
    <property type="protein sequence ID" value="SFZ80957.1"/>
    <property type="molecule type" value="Genomic_DNA"/>
</dbReference>
<evidence type="ECO:0000313" key="4">
    <source>
        <dbReference type="EMBL" id="SFZ80957.1"/>
    </source>
</evidence>
<dbReference type="SUPFAM" id="SSF56935">
    <property type="entry name" value="Porins"/>
    <property type="match status" value="1"/>
</dbReference>
<accession>A0A2H1E7X1</accession>
<keyword evidence="3" id="KW-0998">Cell outer membrane</keyword>
<evidence type="ECO:0000313" key="5">
    <source>
        <dbReference type="Proteomes" id="UP000231564"/>
    </source>
</evidence>
<dbReference type="GO" id="GO:0009279">
    <property type="term" value="C:cell outer membrane"/>
    <property type="evidence" value="ECO:0007669"/>
    <property type="project" value="UniProtKB-SubCell"/>
</dbReference>
<proteinExistence type="predicted"/>
<keyword evidence="2" id="KW-0472">Membrane</keyword>
<dbReference type="GeneID" id="47722448"/>
<organism evidence="4 5">
    <name type="scientific">Tenacibaculum maritimum NCIMB 2154</name>
    <dbReference type="NCBI Taxonomy" id="1349785"/>
    <lineage>
        <taxon>Bacteria</taxon>
        <taxon>Pseudomonadati</taxon>
        <taxon>Bacteroidota</taxon>
        <taxon>Flavobacteriia</taxon>
        <taxon>Flavobacteriales</taxon>
        <taxon>Flavobacteriaceae</taxon>
        <taxon>Tenacibaculum</taxon>
    </lineage>
</organism>
<dbReference type="KEGG" id="tmar:MARIT_0883"/>
<dbReference type="Proteomes" id="UP000231564">
    <property type="component" value="Chromosome MARIT"/>
</dbReference>
<evidence type="ECO:0000256" key="1">
    <source>
        <dbReference type="ARBA" id="ARBA00004442"/>
    </source>
</evidence>
<sequence length="588" mass="67481">MKKHILFVLLFVGQFIIAQDKPSIKKDTIKTEVINVVTSYAPKVTDAFKIKKKPAIKHSKNTERKALEYTMFSVPVASTFIPKSGTMKTIDLGEKEHLYNNYFSLGLGNKTTPLLEAYVRRKTYYDDEFGVYAKFLLSINPVENSKLSSSFYNTKLNLFYKRKERYFDWKAGLNINRNKYNWYGLPNNINFTEGTLEAIEEEQTYKSYKVFGEVVFEDSYIQEGNLSIAHFSDVLDSSEFDVDFKAKLAFPLDRIHRNLNDLSLNVSVNFLGGNFAYSYRDLQPITYSFFTLGVNPHYRFLAEDFDIKIGAKGYFSVDTHNNESIFLVYPDVEVAYPVIKDYANLYIGASGDLHSNTYKEFANTNPFVSPTLTILQTNEAYHFFGGFRGKLSQDVNYNTKISYKKEEDKPFFLANNSKSNGIRTGSNTGFLFYGYEYGNSFKVAYDNITTVSFFGEIEYNVFKNLILGANGQFNNFSLTKELAPWNLPEIEGELFAKYKTKKWYANANILFASGRKGAFYEDVFPYVPAPIALEDYIDVNLSGGYYFSDSFSAFIKVNNALNSNYQRYTNFNVQGFQALAGITWNFDF</sequence>
<dbReference type="STRING" id="1349785.GCA_000509405_01018"/>
<name>A0A2H1E7X1_9FLAO</name>
<dbReference type="RefSeq" id="WP_136437752.1">
    <property type="nucleotide sequence ID" value="NZ_CP138495.1"/>
</dbReference>
<dbReference type="AlphaFoldDB" id="A0A2H1E7X1"/>
<dbReference type="OrthoDB" id="1264254at2"/>
<comment type="subcellular location">
    <subcellularLocation>
        <location evidence="1">Cell outer membrane</location>
    </subcellularLocation>
</comment>
<evidence type="ECO:0008006" key="6">
    <source>
        <dbReference type="Google" id="ProtNLM"/>
    </source>
</evidence>
<keyword evidence="5" id="KW-1185">Reference proteome</keyword>
<dbReference type="Gene3D" id="2.40.170.20">
    <property type="entry name" value="TonB-dependent receptor, beta-barrel domain"/>
    <property type="match status" value="1"/>
</dbReference>
<gene>
    <name evidence="4" type="ORF">MARIT_0883</name>
</gene>
<evidence type="ECO:0000256" key="2">
    <source>
        <dbReference type="ARBA" id="ARBA00023136"/>
    </source>
</evidence>
<protein>
    <recommendedName>
        <fullName evidence="6">TonB-dependent receptor</fullName>
    </recommendedName>
</protein>
<evidence type="ECO:0000256" key="3">
    <source>
        <dbReference type="ARBA" id="ARBA00023237"/>
    </source>
</evidence>